<dbReference type="InterPro" id="IPR057326">
    <property type="entry name" value="KR_dom"/>
</dbReference>
<dbReference type="Pfam" id="PF00106">
    <property type="entry name" value="adh_short"/>
    <property type="match status" value="1"/>
</dbReference>
<dbReference type="Proteomes" id="UP000035963">
    <property type="component" value="Unassembled WGS sequence"/>
</dbReference>
<comment type="caution">
    <text evidence="5">The sequence shown here is derived from an EMBL/GenBank/DDBJ whole genome shotgun (WGS) entry which is preliminary data.</text>
</comment>
<gene>
    <name evidence="5" type="ORF">EOS_39980</name>
</gene>
<dbReference type="PRINTS" id="PR00080">
    <property type="entry name" value="SDRFAMILY"/>
</dbReference>
<dbReference type="InterPro" id="IPR036291">
    <property type="entry name" value="NAD(P)-bd_dom_sf"/>
</dbReference>
<accession>A0A0J1CJE3</accession>
<dbReference type="FunFam" id="3.40.50.720:FF:000047">
    <property type="entry name" value="NADP-dependent L-serine/L-allo-threonine dehydrogenase"/>
    <property type="match status" value="1"/>
</dbReference>
<proteinExistence type="inferred from homology"/>
<comment type="similarity">
    <text evidence="1 3">Belongs to the short-chain dehydrogenases/reductases (SDR) family.</text>
</comment>
<organism evidence="5 6">
    <name type="scientific">Caballeronia mineralivorans PML1(12)</name>
    <dbReference type="NCBI Taxonomy" id="908627"/>
    <lineage>
        <taxon>Bacteria</taxon>
        <taxon>Pseudomonadati</taxon>
        <taxon>Pseudomonadota</taxon>
        <taxon>Betaproteobacteria</taxon>
        <taxon>Burkholderiales</taxon>
        <taxon>Burkholderiaceae</taxon>
        <taxon>Caballeronia</taxon>
    </lineage>
</organism>
<dbReference type="OrthoDB" id="9810734at2"/>
<dbReference type="PANTHER" id="PTHR43115">
    <property type="entry name" value="DEHYDROGENASE/REDUCTASE SDR FAMILY MEMBER 11"/>
    <property type="match status" value="1"/>
</dbReference>
<evidence type="ECO:0000256" key="3">
    <source>
        <dbReference type="RuleBase" id="RU000363"/>
    </source>
</evidence>
<feature type="domain" description="Ketoreductase" evidence="4">
    <location>
        <begin position="4"/>
        <end position="179"/>
    </location>
</feature>
<dbReference type="PRINTS" id="PR00081">
    <property type="entry name" value="GDHRDH"/>
</dbReference>
<evidence type="ECO:0000256" key="2">
    <source>
        <dbReference type="ARBA" id="ARBA00023002"/>
    </source>
</evidence>
<keyword evidence="2" id="KW-0560">Oxidoreductase</keyword>
<sequence length="241" mass="26132">MTKRLIIITGASSGIGEATARLFSSLGYPLLLLARRLERLEALDLPNALCRKVDITDRTALLQAVAEGEAKFGPVDAIINNAGLMLLGDMTQQDPNEWDRMLDVNVKGLLNGVHAVVKGMVERRRGTIVNVSSTSGRKTYPGHVAYVGTKHAVHALSENLREEVAPHNVRVIVIAPGACDTELQTITTNDTVKAGFKEWKEEIGGVILAASEVAEAIRFAYEQPQKVCIREIVLASTNQPV</sequence>
<dbReference type="InterPro" id="IPR002347">
    <property type="entry name" value="SDR_fam"/>
</dbReference>
<dbReference type="InterPro" id="IPR020904">
    <property type="entry name" value="Sc_DH/Rdtase_CS"/>
</dbReference>
<evidence type="ECO:0000313" key="6">
    <source>
        <dbReference type="Proteomes" id="UP000035963"/>
    </source>
</evidence>
<dbReference type="RefSeq" id="WP_047897763.1">
    <property type="nucleotide sequence ID" value="NZ_AEJF01000245.1"/>
</dbReference>
<dbReference type="SMART" id="SM00822">
    <property type="entry name" value="PKS_KR"/>
    <property type="match status" value="1"/>
</dbReference>
<evidence type="ECO:0000259" key="4">
    <source>
        <dbReference type="SMART" id="SM00822"/>
    </source>
</evidence>
<reference evidence="5 6" key="1">
    <citation type="journal article" date="2015" name="Genome Announc.">
        <title>Draft Genome Sequence of Burkholderia sp. Strain PML1(12), an Ectomycorrhizosphere-Inhabiting Bacterium with Effective Mineral-Weathering Ability.</title>
        <authorList>
            <person name="Uroz S."/>
            <person name="Oger P."/>
        </authorList>
    </citation>
    <scope>NUCLEOTIDE SEQUENCE [LARGE SCALE GENOMIC DNA]</scope>
    <source>
        <strain evidence="6">PML1(12)</strain>
    </source>
</reference>
<evidence type="ECO:0000256" key="1">
    <source>
        <dbReference type="ARBA" id="ARBA00006484"/>
    </source>
</evidence>
<protein>
    <submittedName>
        <fullName evidence="5">Oxidoreductase</fullName>
    </submittedName>
</protein>
<keyword evidence="6" id="KW-1185">Reference proteome</keyword>
<dbReference type="PROSITE" id="PS00061">
    <property type="entry name" value="ADH_SHORT"/>
    <property type="match status" value="1"/>
</dbReference>
<dbReference type="SUPFAM" id="SSF51735">
    <property type="entry name" value="NAD(P)-binding Rossmann-fold domains"/>
    <property type="match status" value="1"/>
</dbReference>
<dbReference type="PATRIC" id="fig|908627.4.peg.8950"/>
<dbReference type="AlphaFoldDB" id="A0A0J1CJE3"/>
<dbReference type="GO" id="GO:0016616">
    <property type="term" value="F:oxidoreductase activity, acting on the CH-OH group of donors, NAD or NADP as acceptor"/>
    <property type="evidence" value="ECO:0007669"/>
    <property type="project" value="UniProtKB-ARBA"/>
</dbReference>
<dbReference type="Gene3D" id="3.40.50.720">
    <property type="entry name" value="NAD(P)-binding Rossmann-like Domain"/>
    <property type="match status" value="1"/>
</dbReference>
<name>A0A0J1CJE3_9BURK</name>
<evidence type="ECO:0000313" key="5">
    <source>
        <dbReference type="EMBL" id="KLU20694.1"/>
    </source>
</evidence>
<dbReference type="PANTHER" id="PTHR43115:SF4">
    <property type="entry name" value="DEHYDROGENASE_REDUCTASE SDR FAMILY MEMBER 11"/>
    <property type="match status" value="1"/>
</dbReference>
<dbReference type="EMBL" id="AEJF01000245">
    <property type="protein sequence ID" value="KLU20694.1"/>
    <property type="molecule type" value="Genomic_DNA"/>
</dbReference>